<dbReference type="STRING" id="56646.A0A2L2TC75"/>
<dbReference type="KEGG" id="fvn:FVRRES_02125"/>
<proteinExistence type="predicted"/>
<evidence type="ECO:0000313" key="1">
    <source>
        <dbReference type="EMBL" id="CEI65613.1"/>
    </source>
</evidence>
<evidence type="ECO:0000313" key="2">
    <source>
        <dbReference type="Proteomes" id="UP000245910"/>
    </source>
</evidence>
<name>A0A2L2TC75_9HYPO</name>
<dbReference type="GeneID" id="37253768"/>
<dbReference type="EMBL" id="LN649229">
    <property type="protein sequence ID" value="CEI65613.1"/>
    <property type="molecule type" value="Genomic_DNA"/>
</dbReference>
<evidence type="ECO:0008006" key="3">
    <source>
        <dbReference type="Google" id="ProtNLM"/>
    </source>
</evidence>
<accession>A0A2L2TC75</accession>
<sequence>MSTPAASMENPTNPKFSLISNLPIELLNCVFSHFCSHCHSPESVKYPEIHHAYEYEFGFGPRDLLALTQTSKRCRRAAMPILFHLVGSGITTRYKLQVLDRDRDLAQDVKILHLPYHMTDECRSVLYKIACRLAGTSMSFRLALEDPYYIQINTLLGLASNLQGLTIGFSDEGINLDFFSKILTQRGSESSFKNLKYLELEAGDFVTFSTAGPGLSLLLQQSPQLETLVLRGVEQAEFPSYGPEFNNPKCNIVLQNLNELQIHGWSFREGCNDVHPLFKILHMAKRLTSFKYVIDKGPGSYSEERPQVHHAAPKTLLRYLNSEKLQQLHLDFKLESTGPHILGLASYFDLRDPPAFHSTIITREQLSRFTNLTSLTLDPLCFCRHVSEGTLGRQKFSHQKTCLTDLLTPSIRDLTLLIKGDDMRWICWDDIIYLGQKAREGAFPGLQTVKAEIPLLGSRFRGCWDDDWNDQHMHKIPKPFKTPEEEFRAAFEGSGVVAKIEGRWGGCHCGKCEPRVYVPLDCFVIEES</sequence>
<keyword evidence="2" id="KW-1185">Reference proteome</keyword>
<dbReference type="Proteomes" id="UP000245910">
    <property type="component" value="Chromosome I"/>
</dbReference>
<protein>
    <recommendedName>
        <fullName evidence="3">F-box domain-containing protein</fullName>
    </recommendedName>
</protein>
<dbReference type="AlphaFoldDB" id="A0A2L2TC75"/>
<reference evidence="2" key="1">
    <citation type="submission" date="2014-10" db="EMBL/GenBank/DDBJ databases">
        <authorList>
            <person name="King R."/>
        </authorList>
    </citation>
    <scope>NUCLEOTIDE SEQUENCE [LARGE SCALE GENOMIC DNA]</scope>
    <source>
        <strain evidence="2">A3/5</strain>
    </source>
</reference>
<dbReference type="RefSeq" id="XP_025589332.1">
    <property type="nucleotide sequence ID" value="XM_025730182.2"/>
</dbReference>
<organism evidence="1 2">
    <name type="scientific">Fusarium venenatum</name>
    <dbReference type="NCBI Taxonomy" id="56646"/>
    <lineage>
        <taxon>Eukaryota</taxon>
        <taxon>Fungi</taxon>
        <taxon>Dikarya</taxon>
        <taxon>Ascomycota</taxon>
        <taxon>Pezizomycotina</taxon>
        <taxon>Sordariomycetes</taxon>
        <taxon>Hypocreomycetidae</taxon>
        <taxon>Hypocreales</taxon>
        <taxon>Nectriaceae</taxon>
        <taxon>Fusarium</taxon>
    </lineage>
</organism>